<evidence type="ECO:0000256" key="6">
    <source>
        <dbReference type="ARBA" id="ARBA00022679"/>
    </source>
</evidence>
<comment type="catalytic activity">
    <reaction evidence="1">
        <text>ATP + protein L-histidine = ADP + protein N-phospho-L-histidine.</text>
        <dbReference type="EC" id="2.7.13.3"/>
    </reaction>
</comment>
<keyword evidence="17" id="KW-1185">Reference proteome</keyword>
<evidence type="ECO:0000313" key="16">
    <source>
        <dbReference type="EMBL" id="KRQ87849.1"/>
    </source>
</evidence>
<accession>A0A0R3JWB9</accession>
<keyword evidence="12" id="KW-0902">Two-component regulatory system</keyword>
<evidence type="ECO:0000256" key="7">
    <source>
        <dbReference type="ARBA" id="ARBA00022692"/>
    </source>
</evidence>
<dbReference type="PROSITE" id="PS50109">
    <property type="entry name" value="HIS_KIN"/>
    <property type="match status" value="1"/>
</dbReference>
<dbReference type="SUPFAM" id="SSF47384">
    <property type="entry name" value="Homodimeric domain of signal transducing histidine kinase"/>
    <property type="match status" value="1"/>
</dbReference>
<proteinExistence type="predicted"/>
<evidence type="ECO:0000256" key="10">
    <source>
        <dbReference type="ARBA" id="ARBA00022840"/>
    </source>
</evidence>
<evidence type="ECO:0000256" key="9">
    <source>
        <dbReference type="ARBA" id="ARBA00022777"/>
    </source>
</evidence>
<dbReference type="InterPro" id="IPR003594">
    <property type="entry name" value="HATPase_dom"/>
</dbReference>
<dbReference type="PANTHER" id="PTHR43711:SF26">
    <property type="entry name" value="SENSOR HISTIDINE KINASE RCSC"/>
    <property type="match status" value="1"/>
</dbReference>
<dbReference type="InterPro" id="IPR003661">
    <property type="entry name" value="HisK_dim/P_dom"/>
</dbReference>
<comment type="subcellular location">
    <subcellularLocation>
        <location evidence="2">Cell membrane</location>
        <topology evidence="2">Multi-pass membrane protein</topology>
    </subcellularLocation>
</comment>
<dbReference type="Proteomes" id="UP000052015">
    <property type="component" value="Unassembled WGS sequence"/>
</dbReference>
<keyword evidence="11 14" id="KW-1133">Transmembrane helix</keyword>
<feature type="transmembrane region" description="Helical" evidence="14">
    <location>
        <begin position="12"/>
        <end position="34"/>
    </location>
</feature>
<dbReference type="InterPro" id="IPR050736">
    <property type="entry name" value="Sensor_HK_Regulatory"/>
</dbReference>
<dbReference type="STRING" id="908809.ABG79_00014"/>
<dbReference type="InterPro" id="IPR005467">
    <property type="entry name" value="His_kinase_dom"/>
</dbReference>
<keyword evidence="4" id="KW-1003">Cell membrane</keyword>
<dbReference type="OrthoDB" id="9813394at2"/>
<evidence type="ECO:0000256" key="14">
    <source>
        <dbReference type="SAM" id="Phobius"/>
    </source>
</evidence>
<dbReference type="AlphaFoldDB" id="A0A0R3JWB9"/>
<organism evidence="16 17">
    <name type="scientific">Caloramator mitchellensis</name>
    <dbReference type="NCBI Taxonomy" id="908809"/>
    <lineage>
        <taxon>Bacteria</taxon>
        <taxon>Bacillati</taxon>
        <taxon>Bacillota</taxon>
        <taxon>Clostridia</taxon>
        <taxon>Eubacteriales</taxon>
        <taxon>Clostridiaceae</taxon>
        <taxon>Caloramator</taxon>
    </lineage>
</organism>
<comment type="caution">
    <text evidence="16">The sequence shown here is derived from an EMBL/GenBank/DDBJ whole genome shotgun (WGS) entry which is preliminary data.</text>
</comment>
<dbReference type="Gene3D" id="3.30.565.10">
    <property type="entry name" value="Histidine kinase-like ATPase, C-terminal domain"/>
    <property type="match status" value="1"/>
</dbReference>
<feature type="transmembrane region" description="Helical" evidence="14">
    <location>
        <begin position="286"/>
        <end position="310"/>
    </location>
</feature>
<dbReference type="InterPro" id="IPR004358">
    <property type="entry name" value="Sig_transdc_His_kin-like_C"/>
</dbReference>
<dbReference type="PATRIC" id="fig|908809.3.peg.15"/>
<dbReference type="Gene3D" id="1.10.287.130">
    <property type="match status" value="1"/>
</dbReference>
<dbReference type="RefSeq" id="WP_057975842.1">
    <property type="nucleotide sequence ID" value="NZ_LKHP01000001.1"/>
</dbReference>
<dbReference type="EMBL" id="LKHP01000001">
    <property type="protein sequence ID" value="KRQ87849.1"/>
    <property type="molecule type" value="Genomic_DNA"/>
</dbReference>
<keyword evidence="9 16" id="KW-0418">Kinase</keyword>
<evidence type="ECO:0000313" key="17">
    <source>
        <dbReference type="Proteomes" id="UP000052015"/>
    </source>
</evidence>
<evidence type="ECO:0000256" key="4">
    <source>
        <dbReference type="ARBA" id="ARBA00022475"/>
    </source>
</evidence>
<dbReference type="PRINTS" id="PR00344">
    <property type="entry name" value="BCTRLSENSOR"/>
</dbReference>
<dbReference type="SMART" id="SM00388">
    <property type="entry name" value="HisKA"/>
    <property type="match status" value="1"/>
</dbReference>
<evidence type="ECO:0000259" key="15">
    <source>
        <dbReference type="PROSITE" id="PS50109"/>
    </source>
</evidence>
<dbReference type="InterPro" id="IPR036890">
    <property type="entry name" value="HATPase_C_sf"/>
</dbReference>
<sequence length="592" mass="68087">MDRTANKLIVKTLFVSIFFTIVFAVLIFIASYTVTKQIILRIINDYTFSQLQNTSRFIEVWIEERKNELTLISELPHSKQLEYEKIIPYFERQIKTSFSLYDYLFLSDSEGNVFGTGNFSVENIKNTKIFNRVMNGERVVLCDKLGTDNKIRCIVAAPIYNQENKITGIIAGVLKINAFKELIAELKIDYKQSYSYIVDENGLALSHPNENFILNEYITNPNHVINRDNPKNGEYIINNKKGFVEYSYLGVPTYAYFCKINDSNWTLITKIPKGYINENIKIKEKFLFIMIIIIIILVGALTYVVSLIVLNKFYSVKVQIDEKERQLKESIELDKIKSEFFANVSHEFKTPLNIIFSSAQLLEKQIENYEPSIRENSLKYIKMIKQNSYRLNRFINNLLDVSKLESGLVDVSLQKVNIVEVIEDITNSVIEYAKINNKEVIFDTNTEEKFILIDVDKLERVLLNLLSNAIKYTRDGDSIEVVLYDLGNIVEIKVKDTGIGIPKDKLEEIFEKFKQVEPIFRRTREGSGLGLFIVKSLVNIMGGEIIVSSEFGIGSEFIVKLPVVEDTTQNVGINNNELITADKITTEFSNIN</sequence>
<evidence type="ECO:0000256" key="1">
    <source>
        <dbReference type="ARBA" id="ARBA00000085"/>
    </source>
</evidence>
<keyword evidence="13 14" id="KW-0472">Membrane</keyword>
<dbReference type="GO" id="GO:0005524">
    <property type="term" value="F:ATP binding"/>
    <property type="evidence" value="ECO:0007669"/>
    <property type="project" value="UniProtKB-KW"/>
</dbReference>
<dbReference type="PANTHER" id="PTHR43711">
    <property type="entry name" value="TWO-COMPONENT HISTIDINE KINASE"/>
    <property type="match status" value="1"/>
</dbReference>
<evidence type="ECO:0000256" key="3">
    <source>
        <dbReference type="ARBA" id="ARBA00012438"/>
    </source>
</evidence>
<dbReference type="GO" id="GO:0005886">
    <property type="term" value="C:plasma membrane"/>
    <property type="evidence" value="ECO:0007669"/>
    <property type="project" value="UniProtKB-SubCell"/>
</dbReference>
<evidence type="ECO:0000256" key="13">
    <source>
        <dbReference type="ARBA" id="ARBA00023136"/>
    </source>
</evidence>
<dbReference type="Pfam" id="PF02743">
    <property type="entry name" value="dCache_1"/>
    <property type="match status" value="1"/>
</dbReference>
<evidence type="ECO:0000256" key="8">
    <source>
        <dbReference type="ARBA" id="ARBA00022741"/>
    </source>
</evidence>
<dbReference type="FunFam" id="3.30.565.10:FF:000023">
    <property type="entry name" value="PAS domain-containing sensor histidine kinase"/>
    <property type="match status" value="1"/>
</dbReference>
<evidence type="ECO:0000256" key="11">
    <source>
        <dbReference type="ARBA" id="ARBA00022989"/>
    </source>
</evidence>
<dbReference type="CDD" id="cd00082">
    <property type="entry name" value="HisKA"/>
    <property type="match status" value="1"/>
</dbReference>
<name>A0A0R3JWB9_CALMK</name>
<feature type="domain" description="Histidine kinase" evidence="15">
    <location>
        <begin position="343"/>
        <end position="565"/>
    </location>
</feature>
<evidence type="ECO:0000256" key="2">
    <source>
        <dbReference type="ARBA" id="ARBA00004651"/>
    </source>
</evidence>
<evidence type="ECO:0000256" key="12">
    <source>
        <dbReference type="ARBA" id="ARBA00023012"/>
    </source>
</evidence>
<keyword evidence="8" id="KW-0547">Nucleotide-binding</keyword>
<dbReference type="Gene3D" id="3.30.450.20">
    <property type="entry name" value="PAS domain"/>
    <property type="match status" value="1"/>
</dbReference>
<dbReference type="EC" id="2.7.13.3" evidence="3"/>
<reference evidence="16 17" key="1">
    <citation type="submission" date="2015-09" db="EMBL/GenBank/DDBJ databases">
        <title>Draft genome sequence of a Caloramator mitchellensis, a moderate thermophile from the Great Artesian Basin of Australia.</title>
        <authorList>
            <person name="Patel B.K."/>
        </authorList>
    </citation>
    <scope>NUCLEOTIDE SEQUENCE [LARGE SCALE GENOMIC DNA]</scope>
    <source>
        <strain evidence="16 17">VF08</strain>
    </source>
</reference>
<dbReference type="CDD" id="cd16922">
    <property type="entry name" value="HATPase_EvgS-ArcB-TorS-like"/>
    <property type="match status" value="1"/>
</dbReference>
<dbReference type="Pfam" id="PF00512">
    <property type="entry name" value="HisKA"/>
    <property type="match status" value="1"/>
</dbReference>
<dbReference type="Pfam" id="PF02518">
    <property type="entry name" value="HATPase_c"/>
    <property type="match status" value="1"/>
</dbReference>
<keyword evidence="7 14" id="KW-0812">Transmembrane</keyword>
<dbReference type="InterPro" id="IPR033479">
    <property type="entry name" value="dCache_1"/>
</dbReference>
<keyword evidence="5" id="KW-0597">Phosphoprotein</keyword>
<dbReference type="GO" id="GO:0000155">
    <property type="term" value="F:phosphorelay sensor kinase activity"/>
    <property type="evidence" value="ECO:0007669"/>
    <property type="project" value="InterPro"/>
</dbReference>
<dbReference type="CDD" id="cd12912">
    <property type="entry name" value="PDC2_MCP_like"/>
    <property type="match status" value="1"/>
</dbReference>
<dbReference type="SUPFAM" id="SSF55874">
    <property type="entry name" value="ATPase domain of HSP90 chaperone/DNA topoisomerase II/histidine kinase"/>
    <property type="match status" value="1"/>
</dbReference>
<dbReference type="InterPro" id="IPR036097">
    <property type="entry name" value="HisK_dim/P_sf"/>
</dbReference>
<evidence type="ECO:0000256" key="5">
    <source>
        <dbReference type="ARBA" id="ARBA00022553"/>
    </source>
</evidence>
<dbReference type="SMART" id="SM00387">
    <property type="entry name" value="HATPase_c"/>
    <property type="match status" value="1"/>
</dbReference>
<keyword evidence="6 16" id="KW-0808">Transferase</keyword>
<gene>
    <name evidence="16" type="primary">todS</name>
    <name evidence="16" type="ORF">ABG79_00014</name>
</gene>
<protein>
    <recommendedName>
        <fullName evidence="3">histidine kinase</fullName>
        <ecNumber evidence="3">2.7.13.3</ecNumber>
    </recommendedName>
</protein>
<keyword evidence="10" id="KW-0067">ATP-binding</keyword>